<proteinExistence type="predicted"/>
<dbReference type="KEGG" id="rch:RUM_05200"/>
<keyword evidence="1" id="KW-0808">Transferase</keyword>
<dbReference type="RefSeq" id="WP_015557650.1">
    <property type="nucleotide sequence ID" value="NC_021039.1"/>
</dbReference>
<dbReference type="EMBL" id="FP929052">
    <property type="protein sequence ID" value="CBL16743.1"/>
    <property type="molecule type" value="Genomic_DNA"/>
</dbReference>
<sequence>MTNIITISREFGSGGHEIGEHVAQQLGWKFYDRHIVEQVAKESGLSEKFIEESGEYATSRSSLLFNLSIAGAAMGSGSLSLYDEIYVEQCKLIKKLAAESPCVIVGRCADYVLRERQDCMHIFIWADVKARIERISGQVKEGKSPEKMLKERDNRRRVYYRNYTGQEWGKVQNYQLALCSSALGLETCAELIVQLVKQQNG</sequence>
<dbReference type="BioCyc" id="RCHA213810:RUM_RS02510-MONOMER"/>
<dbReference type="Pfam" id="PF13189">
    <property type="entry name" value="Cytidylate_kin2"/>
    <property type="match status" value="1"/>
</dbReference>
<dbReference type="InterPro" id="IPR027417">
    <property type="entry name" value="P-loop_NTPase"/>
</dbReference>
<evidence type="ECO:0000313" key="2">
    <source>
        <dbReference type="Proteomes" id="UP000007054"/>
    </source>
</evidence>
<protein>
    <submittedName>
        <fullName evidence="1">Cytidylate kinase</fullName>
    </submittedName>
</protein>
<dbReference type="Proteomes" id="UP000007054">
    <property type="component" value="Chromosome"/>
</dbReference>
<dbReference type="OrthoDB" id="9781180at2"/>
<dbReference type="STRING" id="213810.RUM_05200"/>
<dbReference type="GeneID" id="83155339"/>
<dbReference type="GO" id="GO:0016301">
    <property type="term" value="F:kinase activity"/>
    <property type="evidence" value="ECO:0007669"/>
    <property type="project" value="UniProtKB-KW"/>
</dbReference>
<name>D4LAU8_RUMC1</name>
<accession>D4LAU8</accession>
<keyword evidence="1" id="KW-0418">Kinase</keyword>
<reference evidence="1" key="2">
    <citation type="submission" date="2010-03" db="EMBL/GenBank/DDBJ databases">
        <authorList>
            <person name="Pajon A."/>
        </authorList>
    </citation>
    <scope>NUCLEOTIDE SEQUENCE</scope>
    <source>
        <strain evidence="1">Type strain: 18P13</strain>
    </source>
</reference>
<evidence type="ECO:0000313" key="1">
    <source>
        <dbReference type="EMBL" id="CBL16743.1"/>
    </source>
</evidence>
<reference evidence="1" key="1">
    <citation type="submission" date="2010-03" db="EMBL/GenBank/DDBJ databases">
        <title>The genome sequence of Ruminococcus sp. 18P13.</title>
        <authorList>
            <consortium name="metaHIT consortium -- http://www.metahit.eu/"/>
            <person name="Pajon A."/>
            <person name="Turner K."/>
            <person name="Parkhill J."/>
            <person name="Bernalier A."/>
        </authorList>
    </citation>
    <scope>NUCLEOTIDE SEQUENCE [LARGE SCALE GENOMIC DNA]</scope>
    <source>
        <strain evidence="1">Type strain: 18P13</strain>
    </source>
</reference>
<dbReference type="AlphaFoldDB" id="D4LAU8"/>
<dbReference type="SUPFAM" id="SSF52540">
    <property type="entry name" value="P-loop containing nucleoside triphosphate hydrolases"/>
    <property type="match status" value="1"/>
</dbReference>
<dbReference type="HOGENOM" id="CLU_065155_3_1_9"/>
<dbReference type="Gene3D" id="3.40.50.300">
    <property type="entry name" value="P-loop containing nucleotide triphosphate hydrolases"/>
    <property type="match status" value="1"/>
</dbReference>
<keyword evidence="2" id="KW-1185">Reference proteome</keyword>
<dbReference type="PATRIC" id="fig|213810.4.peg.424"/>
<organism evidence="1 2">
    <name type="scientific">Ruminococcus champanellensis (strain DSM 18848 / JCM 17042 / KCTC 15320 / 18P13)</name>
    <dbReference type="NCBI Taxonomy" id="213810"/>
    <lineage>
        <taxon>Bacteria</taxon>
        <taxon>Bacillati</taxon>
        <taxon>Bacillota</taxon>
        <taxon>Clostridia</taxon>
        <taxon>Eubacteriales</taxon>
        <taxon>Oscillospiraceae</taxon>
        <taxon>Ruminococcus</taxon>
    </lineage>
</organism>
<gene>
    <name evidence="1" type="ordered locus">RUM_05200</name>
</gene>